<feature type="transmembrane region" description="Helical" evidence="11">
    <location>
        <begin position="85"/>
        <end position="105"/>
    </location>
</feature>
<keyword evidence="5" id="KW-0406">Ion transport</keyword>
<dbReference type="GO" id="GO:0005254">
    <property type="term" value="F:chloride channel activity"/>
    <property type="evidence" value="ECO:0007669"/>
    <property type="project" value="UniProtKB-KW"/>
</dbReference>
<feature type="transmembrane region" description="Helical" evidence="11">
    <location>
        <begin position="426"/>
        <end position="445"/>
    </location>
</feature>
<evidence type="ECO:0000256" key="9">
    <source>
        <dbReference type="ARBA" id="ARBA00023303"/>
    </source>
</evidence>
<dbReference type="Pfam" id="PF00571">
    <property type="entry name" value="CBS"/>
    <property type="match status" value="1"/>
</dbReference>
<dbReference type="AlphaFoldDB" id="A0A4U3L708"/>
<dbReference type="EMBL" id="SZQL01000005">
    <property type="protein sequence ID" value="TKK69407.1"/>
    <property type="molecule type" value="Genomic_DNA"/>
</dbReference>
<keyword evidence="8" id="KW-0868">Chloride</keyword>
<dbReference type="Pfam" id="PF00654">
    <property type="entry name" value="Voltage_CLC"/>
    <property type="match status" value="1"/>
</dbReference>
<feature type="transmembrane region" description="Helical" evidence="11">
    <location>
        <begin position="331"/>
        <end position="352"/>
    </location>
</feature>
<feature type="transmembrane region" description="Helical" evidence="11">
    <location>
        <begin position="358"/>
        <end position="380"/>
    </location>
</feature>
<sequence>MSTRAKTSAIPVSPSLNSTFDNTDNTLPEKPHLSGRVFFLSLQAVVNAIIIGVIAKVLVLLIQLITNIAFYKQFSFEPSSPAGNHWGWMVIFVPIIGSIIVGIMARFGSAAIRGHGIPEAMENIITNESKIAPIITFLKPISAAISIGTGGPFGAEGPIIATGGALGSVAGQVMRISASERKIMLAAGACAGMAAIFGSPVAAVMLAIELLLFEFSPRSIIPVALSCAAGAAMHLIFFGNEPVFSMPEIPVPGNAALATYVLMGAVVGVVASWVSKSVYWVEDMFEKLPVHWMWWPAIGAIAVGVIGYFAPHTMGVGYDNITSLLTGKLPVAMLLSLCLLKYLSWVISLGSGTSGGTLAPLFTIGGGLGALLGLGVLYVLPGTHINIATAALIGMAAMFAGASRAILTSIIFAFETTAQPHGLLPLLGACTAAYFVSFFMLKGSIMTEKILRRGVRAPDAFTPDVLQNINVGDVMEDEPVIISADNSIDELRTWSKENIDKSSNKFFVVADEEENFNGYVQREKLFDETIDENASVKDVMTAYNPVVLEDQPVSDASEIMGRTGMDVIAVLSKEEKNKIAGVITAPDILKAYSDMHRKDNYYHTSISLPRRTMRLIVRGRTLMQQRRKEADA</sequence>
<evidence type="ECO:0000313" key="14">
    <source>
        <dbReference type="Proteomes" id="UP000305848"/>
    </source>
</evidence>
<dbReference type="InterPro" id="IPR000644">
    <property type="entry name" value="CBS_dom"/>
</dbReference>
<evidence type="ECO:0000256" key="1">
    <source>
        <dbReference type="ARBA" id="ARBA00004141"/>
    </source>
</evidence>
<feature type="transmembrane region" description="Helical" evidence="11">
    <location>
        <begin position="251"/>
        <end position="273"/>
    </location>
</feature>
<dbReference type="PROSITE" id="PS51371">
    <property type="entry name" value="CBS"/>
    <property type="match status" value="1"/>
</dbReference>
<dbReference type="CDD" id="cd00400">
    <property type="entry name" value="Voltage_gated_ClC"/>
    <property type="match status" value="1"/>
</dbReference>
<accession>A0A4U3L708</accession>
<protein>
    <submittedName>
        <fullName evidence="13">Chloride channel protein</fullName>
    </submittedName>
</protein>
<keyword evidence="2" id="KW-0813">Transport</keyword>
<evidence type="ECO:0000259" key="12">
    <source>
        <dbReference type="PROSITE" id="PS51371"/>
    </source>
</evidence>
<evidence type="ECO:0000256" key="4">
    <source>
        <dbReference type="ARBA" id="ARBA00022989"/>
    </source>
</evidence>
<feature type="transmembrane region" description="Helical" evidence="11">
    <location>
        <begin position="220"/>
        <end position="239"/>
    </location>
</feature>
<feature type="transmembrane region" description="Helical" evidence="11">
    <location>
        <begin position="392"/>
        <end position="414"/>
    </location>
</feature>
<dbReference type="OrthoDB" id="9812438at2"/>
<keyword evidence="6 11" id="KW-0472">Membrane</keyword>
<dbReference type="InterPro" id="IPR046342">
    <property type="entry name" value="CBS_dom_sf"/>
</dbReference>
<evidence type="ECO:0000313" key="13">
    <source>
        <dbReference type="EMBL" id="TKK69407.1"/>
    </source>
</evidence>
<feature type="transmembrane region" description="Helical" evidence="11">
    <location>
        <begin position="293"/>
        <end position="310"/>
    </location>
</feature>
<evidence type="ECO:0000256" key="11">
    <source>
        <dbReference type="SAM" id="Phobius"/>
    </source>
</evidence>
<dbReference type="SUPFAM" id="SSF81340">
    <property type="entry name" value="Clc chloride channel"/>
    <property type="match status" value="1"/>
</dbReference>
<evidence type="ECO:0000256" key="5">
    <source>
        <dbReference type="ARBA" id="ARBA00023065"/>
    </source>
</evidence>
<dbReference type="Gene3D" id="3.10.580.10">
    <property type="entry name" value="CBS-domain"/>
    <property type="match status" value="1"/>
</dbReference>
<dbReference type="PANTHER" id="PTHR43427:SF6">
    <property type="entry name" value="CHLORIDE CHANNEL PROTEIN CLC-E"/>
    <property type="match status" value="1"/>
</dbReference>
<gene>
    <name evidence="13" type="ORF">FC093_08825</name>
</gene>
<evidence type="ECO:0000256" key="10">
    <source>
        <dbReference type="PROSITE-ProRule" id="PRU00703"/>
    </source>
</evidence>
<dbReference type="InterPro" id="IPR014743">
    <property type="entry name" value="Cl-channel_core"/>
</dbReference>
<name>A0A4U3L708_9BACT</name>
<dbReference type="InterPro" id="IPR050368">
    <property type="entry name" value="ClC-type_chloride_channel"/>
</dbReference>
<feature type="transmembrane region" description="Helical" evidence="11">
    <location>
        <begin position="37"/>
        <end position="65"/>
    </location>
</feature>
<comment type="subcellular location">
    <subcellularLocation>
        <location evidence="1">Membrane</location>
        <topology evidence="1">Multi-pass membrane protein</topology>
    </subcellularLocation>
</comment>
<feature type="transmembrane region" description="Helical" evidence="11">
    <location>
        <begin position="183"/>
        <end position="208"/>
    </location>
</feature>
<keyword evidence="9" id="KW-0407">Ion channel</keyword>
<evidence type="ECO:0000256" key="7">
    <source>
        <dbReference type="ARBA" id="ARBA00023173"/>
    </source>
</evidence>
<keyword evidence="3 11" id="KW-0812">Transmembrane</keyword>
<proteinExistence type="predicted"/>
<evidence type="ECO:0000256" key="8">
    <source>
        <dbReference type="ARBA" id="ARBA00023214"/>
    </source>
</evidence>
<dbReference type="InterPro" id="IPR001807">
    <property type="entry name" value="ClC"/>
</dbReference>
<dbReference type="PRINTS" id="PR00762">
    <property type="entry name" value="CLCHANNEL"/>
</dbReference>
<dbReference type="SUPFAM" id="SSF54631">
    <property type="entry name" value="CBS-domain pair"/>
    <property type="match status" value="1"/>
</dbReference>
<dbReference type="RefSeq" id="WP_137261403.1">
    <property type="nucleotide sequence ID" value="NZ_SZQL01000005.1"/>
</dbReference>
<dbReference type="GO" id="GO:0034707">
    <property type="term" value="C:chloride channel complex"/>
    <property type="evidence" value="ECO:0007669"/>
    <property type="project" value="UniProtKB-KW"/>
</dbReference>
<evidence type="ECO:0000256" key="3">
    <source>
        <dbReference type="ARBA" id="ARBA00022692"/>
    </source>
</evidence>
<dbReference type="PANTHER" id="PTHR43427">
    <property type="entry name" value="CHLORIDE CHANNEL PROTEIN CLC-E"/>
    <property type="match status" value="1"/>
</dbReference>
<keyword evidence="4 11" id="KW-1133">Transmembrane helix</keyword>
<dbReference type="Proteomes" id="UP000305848">
    <property type="component" value="Unassembled WGS sequence"/>
</dbReference>
<evidence type="ECO:0000256" key="6">
    <source>
        <dbReference type="ARBA" id="ARBA00023136"/>
    </source>
</evidence>
<keyword evidence="14" id="KW-1185">Reference proteome</keyword>
<keyword evidence="7" id="KW-0869">Chloride channel</keyword>
<feature type="domain" description="CBS" evidence="12">
    <location>
        <begin position="540"/>
        <end position="598"/>
    </location>
</feature>
<evidence type="ECO:0000256" key="2">
    <source>
        <dbReference type="ARBA" id="ARBA00022448"/>
    </source>
</evidence>
<keyword evidence="10" id="KW-0129">CBS domain</keyword>
<reference evidence="13 14" key="1">
    <citation type="submission" date="2019-05" db="EMBL/GenBank/DDBJ databases">
        <title>Panacibacter sp. strain 17mud1-8 Genome sequencing and assembly.</title>
        <authorList>
            <person name="Chhetri G."/>
        </authorList>
    </citation>
    <scope>NUCLEOTIDE SEQUENCE [LARGE SCALE GENOMIC DNA]</scope>
    <source>
        <strain evidence="13 14">17mud1-8</strain>
    </source>
</reference>
<comment type="caution">
    <text evidence="13">The sequence shown here is derived from an EMBL/GenBank/DDBJ whole genome shotgun (WGS) entry which is preliminary data.</text>
</comment>
<dbReference type="Gene3D" id="1.10.3080.10">
    <property type="entry name" value="Clc chloride channel"/>
    <property type="match status" value="1"/>
</dbReference>
<dbReference type="CDD" id="cd02205">
    <property type="entry name" value="CBS_pair_SF"/>
    <property type="match status" value="1"/>
</dbReference>
<organism evidence="13 14">
    <name type="scientific">Ilyomonas limi</name>
    <dbReference type="NCBI Taxonomy" id="2575867"/>
    <lineage>
        <taxon>Bacteria</taxon>
        <taxon>Pseudomonadati</taxon>
        <taxon>Bacteroidota</taxon>
        <taxon>Chitinophagia</taxon>
        <taxon>Chitinophagales</taxon>
        <taxon>Chitinophagaceae</taxon>
        <taxon>Ilyomonas</taxon>
    </lineage>
</organism>